<name>A0ABQ6MRR4_9STRA</name>
<feature type="transmembrane region" description="Helical" evidence="1">
    <location>
        <begin position="320"/>
        <end position="342"/>
    </location>
</feature>
<accession>A0ABQ6MRR4</accession>
<evidence type="ECO:0000313" key="2">
    <source>
        <dbReference type="EMBL" id="GMI31839.1"/>
    </source>
</evidence>
<feature type="transmembrane region" description="Helical" evidence="1">
    <location>
        <begin position="193"/>
        <end position="213"/>
    </location>
</feature>
<evidence type="ECO:0000313" key="3">
    <source>
        <dbReference type="Proteomes" id="UP001165060"/>
    </source>
</evidence>
<feature type="transmembrane region" description="Helical" evidence="1">
    <location>
        <begin position="141"/>
        <end position="162"/>
    </location>
</feature>
<feature type="transmembrane region" description="Helical" evidence="1">
    <location>
        <begin position="423"/>
        <end position="447"/>
    </location>
</feature>
<sequence>MAPSPPLASPLRDTLLLPPFLLPVLSLNGLIQSLLSPYLSYLLMTPSSPLCVGGQLLSAVFSLMYLPYCCKILFGAAISSLERRELLSRRGPLSAPSSPRPCVVLKLLLLTSLLQPLSFVLSLLLLPPYFSPSPPPAGNGLAALLAISLLRNLCCALADYLASILQLRLARHSSPSPSLSLPALTAQAAQQRWVGSLAAAAALAGMALLSPGRGAFTPAYYSLACALCLLLSLRAAAGVWGAYRDFAGRVEGSGEGFEGEEYWPCFLPAPPGAPLLPPPDVPGSSPGGRGSLLLGLPPSDLLFAASLQAFLAYLTFSPSFASPLKSGLCYAAALLLLCYPLWNALGGGGKGGRSVFARAPPALLYLVLRLALPNITYTQSAMMFAAFPTGPFTSVAGVVSGVGSALSCRLCRLLFGKVGVRGTIAAGLAAWLLFYPATATIALIPVLNETTVNATTSVPSFAPASTSNPAYYVLASAVVFLGALLGELEFLPLLTLCTTSSAVELDASEEEEEERLVGGKGEEGQWARVVERNAKDLALLTTNESVFIDVTNLVSDWITPTYLNLVGGVGGDYGSFDTYVKLLVGVMVMKGVLGGGGLLLVKEEGGERKGGEEEVAIPR</sequence>
<comment type="caution">
    <text evidence="2">The sequence shown here is derived from an EMBL/GenBank/DDBJ whole genome shotgun (WGS) entry which is preliminary data.</text>
</comment>
<organism evidence="2 3">
    <name type="scientific">Tetraparma gracilis</name>
    <dbReference type="NCBI Taxonomy" id="2962635"/>
    <lineage>
        <taxon>Eukaryota</taxon>
        <taxon>Sar</taxon>
        <taxon>Stramenopiles</taxon>
        <taxon>Ochrophyta</taxon>
        <taxon>Bolidophyceae</taxon>
        <taxon>Parmales</taxon>
        <taxon>Triparmaceae</taxon>
        <taxon>Tetraparma</taxon>
    </lineage>
</organism>
<keyword evidence="3" id="KW-1185">Reference proteome</keyword>
<evidence type="ECO:0000256" key="1">
    <source>
        <dbReference type="SAM" id="Phobius"/>
    </source>
</evidence>
<dbReference type="EMBL" id="BRYB01001715">
    <property type="protein sequence ID" value="GMI31839.1"/>
    <property type="molecule type" value="Genomic_DNA"/>
</dbReference>
<gene>
    <name evidence="2" type="ORF">TeGR_g14133</name>
</gene>
<keyword evidence="1" id="KW-0472">Membrane</keyword>
<feature type="transmembrane region" description="Helical" evidence="1">
    <location>
        <begin position="219"/>
        <end position="243"/>
    </location>
</feature>
<reference evidence="2 3" key="1">
    <citation type="journal article" date="2023" name="Commun. Biol.">
        <title>Genome analysis of Parmales, the sister group of diatoms, reveals the evolutionary specialization of diatoms from phago-mixotrophs to photoautotrophs.</title>
        <authorList>
            <person name="Ban H."/>
            <person name="Sato S."/>
            <person name="Yoshikawa S."/>
            <person name="Yamada K."/>
            <person name="Nakamura Y."/>
            <person name="Ichinomiya M."/>
            <person name="Sato N."/>
            <person name="Blanc-Mathieu R."/>
            <person name="Endo H."/>
            <person name="Kuwata A."/>
            <person name="Ogata H."/>
        </authorList>
    </citation>
    <scope>NUCLEOTIDE SEQUENCE [LARGE SCALE GENOMIC DNA]</scope>
</reference>
<feature type="transmembrane region" description="Helical" evidence="1">
    <location>
        <begin position="392"/>
        <end position="411"/>
    </location>
</feature>
<feature type="transmembrane region" description="Helical" evidence="1">
    <location>
        <begin position="469"/>
        <end position="486"/>
    </location>
</feature>
<protein>
    <submittedName>
        <fullName evidence="2">Uncharacterized protein</fullName>
    </submittedName>
</protein>
<keyword evidence="1" id="KW-0812">Transmembrane</keyword>
<keyword evidence="1" id="KW-1133">Transmembrane helix</keyword>
<feature type="transmembrane region" description="Helical" evidence="1">
    <location>
        <begin position="20"/>
        <end position="44"/>
    </location>
</feature>
<dbReference type="Proteomes" id="UP001165060">
    <property type="component" value="Unassembled WGS sequence"/>
</dbReference>
<feature type="transmembrane region" description="Helical" evidence="1">
    <location>
        <begin position="102"/>
        <end position="129"/>
    </location>
</feature>
<proteinExistence type="predicted"/>